<feature type="non-terminal residue" evidence="3">
    <location>
        <position position="247"/>
    </location>
</feature>
<proteinExistence type="predicted"/>
<dbReference type="PROSITE" id="PS51384">
    <property type="entry name" value="FAD_FR"/>
    <property type="match status" value="1"/>
</dbReference>
<keyword evidence="1" id="KW-0560">Oxidoreductase</keyword>
<sequence length="247" mass="28441">MSIIYVFALPCFMKRAYHAFRLTHLLNVAFYALTVLHGLPKLLDLKICLRKASWLKISLFSDIIYLQFKRPSSFKFRSGQWVRISSPAFSCAFNECHAFSLASAPQSPTLELYIKAVGPWTWKMRSEIMRAQATGSPYPLVHMNGPYGDGNQEWTNYEVAILVGGGIGVTPYASTLTDLVLETTSGRHHNVKCKKVYFLWICPTHKNYEWFVDVLKDVEELDKNDLLETHIFVTQFFHKFDLRTTML</sequence>
<evidence type="ECO:0000256" key="1">
    <source>
        <dbReference type="ARBA" id="ARBA00023002"/>
    </source>
</evidence>
<dbReference type="Pfam" id="PF08022">
    <property type="entry name" value="FAD_binding_8"/>
    <property type="match status" value="1"/>
</dbReference>
<accession>A0A0B1SKG3</accession>
<dbReference type="AlphaFoldDB" id="A0A0B1SKG3"/>
<dbReference type="InterPro" id="IPR050369">
    <property type="entry name" value="RBOH/FRE"/>
</dbReference>
<gene>
    <name evidence="3" type="ORF">OESDEN_16283</name>
</gene>
<dbReference type="GO" id="GO:0042554">
    <property type="term" value="P:superoxide anion generation"/>
    <property type="evidence" value="ECO:0007669"/>
    <property type="project" value="TreeGrafter"/>
</dbReference>
<dbReference type="EMBL" id="KN570639">
    <property type="protein sequence ID" value="KHJ84007.1"/>
    <property type="molecule type" value="Genomic_DNA"/>
</dbReference>
<dbReference type="GO" id="GO:0006952">
    <property type="term" value="P:defense response"/>
    <property type="evidence" value="ECO:0007669"/>
    <property type="project" value="TreeGrafter"/>
</dbReference>
<dbReference type="Gene3D" id="3.40.50.80">
    <property type="entry name" value="Nucleotide-binding domain of ferredoxin-NADP reductase (FNR) module"/>
    <property type="match status" value="1"/>
</dbReference>
<dbReference type="FunFam" id="2.40.30.10:FF:000195">
    <property type="entry name" value="DUal OXidase"/>
    <property type="match status" value="1"/>
</dbReference>
<keyword evidence="4" id="KW-1185">Reference proteome</keyword>
<evidence type="ECO:0000313" key="4">
    <source>
        <dbReference type="Proteomes" id="UP000053660"/>
    </source>
</evidence>
<name>A0A0B1SKG3_OESDE</name>
<feature type="domain" description="FAD-binding FR-type" evidence="2">
    <location>
        <begin position="40"/>
        <end position="153"/>
    </location>
</feature>
<dbReference type="OrthoDB" id="6019201at2759"/>
<dbReference type="GO" id="GO:0043020">
    <property type="term" value="C:NADPH oxidase complex"/>
    <property type="evidence" value="ECO:0007669"/>
    <property type="project" value="TreeGrafter"/>
</dbReference>
<evidence type="ECO:0000259" key="2">
    <source>
        <dbReference type="PROSITE" id="PS51384"/>
    </source>
</evidence>
<dbReference type="GO" id="GO:0016175">
    <property type="term" value="F:superoxide-generating NAD(P)H oxidase activity"/>
    <property type="evidence" value="ECO:0007669"/>
    <property type="project" value="TreeGrafter"/>
</dbReference>
<dbReference type="InterPro" id="IPR039261">
    <property type="entry name" value="FNR_nucleotide-bd"/>
</dbReference>
<reference evidence="3 4" key="1">
    <citation type="submission" date="2014-03" db="EMBL/GenBank/DDBJ databases">
        <title>Draft genome of the hookworm Oesophagostomum dentatum.</title>
        <authorList>
            <person name="Mitreva M."/>
        </authorList>
    </citation>
    <scope>NUCLEOTIDE SEQUENCE [LARGE SCALE GENOMIC DNA]</scope>
    <source>
        <strain evidence="3 4">OD-Hann</strain>
    </source>
</reference>
<dbReference type="InterPro" id="IPR013112">
    <property type="entry name" value="FAD-bd_8"/>
</dbReference>
<dbReference type="InterPro" id="IPR017938">
    <property type="entry name" value="Riboflavin_synthase-like_b-brl"/>
</dbReference>
<organism evidence="3 4">
    <name type="scientific">Oesophagostomum dentatum</name>
    <name type="common">Nodular worm</name>
    <dbReference type="NCBI Taxonomy" id="61180"/>
    <lineage>
        <taxon>Eukaryota</taxon>
        <taxon>Metazoa</taxon>
        <taxon>Ecdysozoa</taxon>
        <taxon>Nematoda</taxon>
        <taxon>Chromadorea</taxon>
        <taxon>Rhabditida</taxon>
        <taxon>Rhabditina</taxon>
        <taxon>Rhabditomorpha</taxon>
        <taxon>Strongyloidea</taxon>
        <taxon>Strongylidae</taxon>
        <taxon>Oesophagostomum</taxon>
    </lineage>
</organism>
<dbReference type="InterPro" id="IPR017927">
    <property type="entry name" value="FAD-bd_FR_type"/>
</dbReference>
<dbReference type="Gene3D" id="2.40.30.10">
    <property type="entry name" value="Translation factors"/>
    <property type="match status" value="1"/>
</dbReference>
<dbReference type="PANTHER" id="PTHR11972">
    <property type="entry name" value="NADPH OXIDASE"/>
    <property type="match status" value="1"/>
</dbReference>
<dbReference type="Proteomes" id="UP000053660">
    <property type="component" value="Unassembled WGS sequence"/>
</dbReference>
<evidence type="ECO:0000313" key="3">
    <source>
        <dbReference type="EMBL" id="KHJ84007.1"/>
    </source>
</evidence>
<protein>
    <submittedName>
        <fullName evidence="3">FAD-binding domain protein</fullName>
    </submittedName>
</protein>
<dbReference type="SUPFAM" id="SSF52343">
    <property type="entry name" value="Ferredoxin reductase-like, C-terminal NADP-linked domain"/>
    <property type="match status" value="1"/>
</dbReference>
<dbReference type="PANTHER" id="PTHR11972:SF175">
    <property type="entry name" value="NAD(P)H OXIDASE (H2O2-FORMING)"/>
    <property type="match status" value="1"/>
</dbReference>
<dbReference type="Pfam" id="PF08030">
    <property type="entry name" value="NAD_binding_6"/>
    <property type="match status" value="1"/>
</dbReference>
<dbReference type="InterPro" id="IPR013121">
    <property type="entry name" value="Fe_red_NAD-bd_6"/>
</dbReference>
<dbReference type="SUPFAM" id="SSF63380">
    <property type="entry name" value="Riboflavin synthase domain-like"/>
    <property type="match status" value="1"/>
</dbReference>
<dbReference type="CDD" id="cd06186">
    <property type="entry name" value="NOX_Duox_like_FAD_NADP"/>
    <property type="match status" value="1"/>
</dbReference>